<dbReference type="InterPro" id="IPR010982">
    <property type="entry name" value="Lambda_DNA-bd_dom_sf"/>
</dbReference>
<name>A0A077NFA6_XENBV</name>
<dbReference type="HOGENOM" id="CLU_066192_26_4_6"/>
<dbReference type="Pfam" id="PF01381">
    <property type="entry name" value="HTH_3"/>
    <property type="match status" value="1"/>
</dbReference>
<dbReference type="AlphaFoldDB" id="A0A077NFA6"/>
<dbReference type="Proteomes" id="UP000028511">
    <property type="component" value="Unassembled WGS sequence"/>
</dbReference>
<dbReference type="InterPro" id="IPR001387">
    <property type="entry name" value="Cro/C1-type_HTH"/>
</dbReference>
<evidence type="ECO:0000313" key="3">
    <source>
        <dbReference type="EMBL" id="CDG97097.1"/>
    </source>
</evidence>
<dbReference type="SMART" id="SM00530">
    <property type="entry name" value="HTH_XRE"/>
    <property type="match status" value="1"/>
</dbReference>
<proteinExistence type="predicted"/>
<feature type="domain" description="HTH cro/C1-type" evidence="2">
    <location>
        <begin position="24"/>
        <end position="78"/>
    </location>
</feature>
<dbReference type="CDD" id="cd00093">
    <property type="entry name" value="HTH_XRE"/>
    <property type="match status" value="1"/>
</dbReference>
<dbReference type="SUPFAM" id="SSF47413">
    <property type="entry name" value="lambda repressor-like DNA-binding domains"/>
    <property type="match status" value="1"/>
</dbReference>
<dbReference type="PANTHER" id="PTHR46558:SF4">
    <property type="entry name" value="DNA-BIDING PHAGE PROTEIN"/>
    <property type="match status" value="1"/>
</dbReference>
<evidence type="ECO:0000256" key="1">
    <source>
        <dbReference type="ARBA" id="ARBA00023125"/>
    </source>
</evidence>
<dbReference type="Gene3D" id="1.10.260.40">
    <property type="entry name" value="lambda repressor-like DNA-binding domains"/>
    <property type="match status" value="1"/>
</dbReference>
<dbReference type="EMBL" id="CBSW010000164">
    <property type="protein sequence ID" value="CDG97097.1"/>
    <property type="molecule type" value="Genomic_DNA"/>
</dbReference>
<protein>
    <recommendedName>
        <fullName evidence="2">HTH cro/C1-type domain-containing protein</fullName>
    </recommendedName>
</protein>
<dbReference type="PROSITE" id="PS50943">
    <property type="entry name" value="HTH_CROC1"/>
    <property type="match status" value="1"/>
</dbReference>
<dbReference type="PANTHER" id="PTHR46558">
    <property type="entry name" value="TRACRIPTIONAL REGULATORY PROTEIN-RELATED-RELATED"/>
    <property type="match status" value="1"/>
</dbReference>
<organism evidence="3">
    <name type="scientific">Xenorhabdus bovienii str. puntauvense</name>
    <dbReference type="NCBI Taxonomy" id="1398201"/>
    <lineage>
        <taxon>Bacteria</taxon>
        <taxon>Pseudomonadati</taxon>
        <taxon>Pseudomonadota</taxon>
        <taxon>Gammaproteobacteria</taxon>
        <taxon>Enterobacterales</taxon>
        <taxon>Morganellaceae</taxon>
        <taxon>Xenorhabdus</taxon>
    </lineage>
</organism>
<dbReference type="GO" id="GO:0003677">
    <property type="term" value="F:DNA binding"/>
    <property type="evidence" value="ECO:0007669"/>
    <property type="project" value="UniProtKB-KW"/>
</dbReference>
<evidence type="ECO:0000259" key="2">
    <source>
        <dbReference type="PROSITE" id="PS50943"/>
    </source>
</evidence>
<reference evidence="3" key="1">
    <citation type="submission" date="2013-07" db="EMBL/GenBank/DDBJ databases">
        <title>Sub-species coevolution in mutualistic symbiosis.</title>
        <authorList>
            <person name="Murfin K."/>
            <person name="Klassen J."/>
            <person name="Lee M."/>
            <person name="Forst S."/>
            <person name="Stock P."/>
            <person name="Goodrich-Blair H."/>
        </authorList>
    </citation>
    <scope>NUCLEOTIDE SEQUENCE [LARGE SCALE GENOMIC DNA]</scope>
    <source>
        <strain evidence="3">Puntauvense</strain>
    </source>
</reference>
<gene>
    <name evidence="3" type="ORF">XBP1_2460005</name>
</gene>
<keyword evidence="1" id="KW-0238">DNA-binding</keyword>
<sequence length="133" mass="15665">MIKLLSDKNSYQRVDANLLVGQRIHKRRKELEVTATDLAKRIGISQQQLSRYERGSNRINVDHLISICVELNTPVGWFFIDCISNEEKEKNKVSSHISMEDAELKERFEQIWPRLSHKQHRTLILFLDEHLKA</sequence>
<dbReference type="RefSeq" id="WP_051870677.1">
    <property type="nucleotide sequence ID" value="NZ_CAWLWN010000208.1"/>
</dbReference>
<accession>A0A077NFA6</accession>
<comment type="caution">
    <text evidence="3">The sequence shown here is derived from an EMBL/GenBank/DDBJ whole genome shotgun (WGS) entry which is preliminary data.</text>
</comment>